<dbReference type="RefSeq" id="WP_280656883.1">
    <property type="nucleotide sequence ID" value="NZ_JANQDO010000059.1"/>
</dbReference>
<dbReference type="Proteomes" id="UP001159371">
    <property type="component" value="Unassembled WGS sequence"/>
</dbReference>
<keyword evidence="1" id="KW-0732">Signal</keyword>
<feature type="signal peptide" evidence="1">
    <location>
        <begin position="1"/>
        <end position="18"/>
    </location>
</feature>
<protein>
    <recommendedName>
        <fullName evidence="4">Lipoprotein</fullName>
    </recommendedName>
</protein>
<comment type="caution">
    <text evidence="2">The sequence shown here is derived from an EMBL/GenBank/DDBJ whole genome shotgun (WGS) entry which is preliminary data.</text>
</comment>
<reference evidence="2 3" key="1">
    <citation type="journal article" date="2023" name="J. Phycol.">
        <title>Chrysosporum ovalisporum is synonymous with the true-branching cyanobacterium Umezakia natans (Nostocales/Aphanizomenonaceae).</title>
        <authorList>
            <person name="McGregor G.B."/>
            <person name="Sendall B.C."/>
            <person name="Niiyama Y."/>
            <person name="Tuji A."/>
            <person name="Willis A."/>
        </authorList>
    </citation>
    <scope>NUCLEOTIDE SEQUENCE [LARGE SCALE GENOMIC DNA]</scope>
    <source>
        <strain evidence="2 3">FSS-43</strain>
    </source>
</reference>
<dbReference type="EMBL" id="JANQDO010000059">
    <property type="protein sequence ID" value="MDH6056863.1"/>
    <property type="molecule type" value="Genomic_DNA"/>
</dbReference>
<keyword evidence="3" id="KW-1185">Reference proteome</keyword>
<evidence type="ECO:0000313" key="2">
    <source>
        <dbReference type="EMBL" id="MDH6056863.1"/>
    </source>
</evidence>
<proteinExistence type="predicted"/>
<name>A0ABT6K3E5_9CYAN</name>
<dbReference type="PROSITE" id="PS51257">
    <property type="entry name" value="PROKAR_LIPOPROTEIN"/>
    <property type="match status" value="1"/>
</dbReference>
<accession>A0ABT6K3E5</accession>
<organism evidence="2 3">
    <name type="scientific">Umezakia ovalisporum FSS-43</name>
    <dbReference type="NCBI Taxonomy" id="2740520"/>
    <lineage>
        <taxon>Bacteria</taxon>
        <taxon>Bacillati</taxon>
        <taxon>Cyanobacteriota</taxon>
        <taxon>Cyanophyceae</taxon>
        <taxon>Nostocales</taxon>
        <taxon>Nodulariaceae</taxon>
        <taxon>Umezakia</taxon>
    </lineage>
</organism>
<sequence>MKALLSFSLLLLAVILMAFSCSTPGDVSPQLPLTFSYTLLNASGDSTLTFSEGEEISFRFKIKNDTEEPIILYNFLRDLLGTDGAFYVEQKISMEPDSESKWIRVGRACTPYYITDIGGIGISAHSFYEIKFKWFDTLSGSCEKANPPLNKGNYRSSFTCKFTGNGGTYAGVSTTQTFNVQFTVK</sequence>
<evidence type="ECO:0008006" key="4">
    <source>
        <dbReference type="Google" id="ProtNLM"/>
    </source>
</evidence>
<evidence type="ECO:0000313" key="3">
    <source>
        <dbReference type="Proteomes" id="UP001159371"/>
    </source>
</evidence>
<gene>
    <name evidence="2" type="ORF">NWP19_08725</name>
</gene>
<evidence type="ECO:0000256" key="1">
    <source>
        <dbReference type="SAM" id="SignalP"/>
    </source>
</evidence>
<feature type="chain" id="PRO_5045722516" description="Lipoprotein" evidence="1">
    <location>
        <begin position="19"/>
        <end position="185"/>
    </location>
</feature>